<dbReference type="RefSeq" id="WP_224197389.1">
    <property type="nucleotide sequence ID" value="NZ_JAIRAU010000057.1"/>
</dbReference>
<gene>
    <name evidence="2" type="ORF">K7C98_41035</name>
</gene>
<evidence type="ECO:0000313" key="3">
    <source>
        <dbReference type="Proteomes" id="UP001139031"/>
    </source>
</evidence>
<comment type="caution">
    <text evidence="2">The sequence shown here is derived from an EMBL/GenBank/DDBJ whole genome shotgun (WGS) entry which is preliminary data.</text>
</comment>
<protein>
    <submittedName>
        <fullName evidence="2">Uncharacterized protein</fullName>
    </submittedName>
</protein>
<evidence type="ECO:0000256" key="1">
    <source>
        <dbReference type="SAM" id="MobiDB-lite"/>
    </source>
</evidence>
<feature type="compositionally biased region" description="Basic and acidic residues" evidence="1">
    <location>
        <begin position="62"/>
        <end position="76"/>
    </location>
</feature>
<feature type="region of interest" description="Disordered" evidence="1">
    <location>
        <begin position="62"/>
        <end position="90"/>
    </location>
</feature>
<dbReference type="EMBL" id="JAIRAU010000057">
    <property type="protein sequence ID" value="MBZ5715652.1"/>
    <property type="molecule type" value="Genomic_DNA"/>
</dbReference>
<evidence type="ECO:0000313" key="2">
    <source>
        <dbReference type="EMBL" id="MBZ5715652.1"/>
    </source>
</evidence>
<reference evidence="2" key="1">
    <citation type="submission" date="2021-08" db="EMBL/GenBank/DDBJ databases">
        <authorList>
            <person name="Stevens D.C."/>
        </authorList>
    </citation>
    <scope>NUCLEOTIDE SEQUENCE</scope>
    <source>
        <strain evidence="2">DSM 53165</strain>
    </source>
</reference>
<keyword evidence="3" id="KW-1185">Reference proteome</keyword>
<name>A0ABS7U5Q6_9BACT</name>
<organism evidence="2 3">
    <name type="scientific">Nannocystis pusilla</name>
    <dbReference type="NCBI Taxonomy" id="889268"/>
    <lineage>
        <taxon>Bacteria</taxon>
        <taxon>Pseudomonadati</taxon>
        <taxon>Myxococcota</taxon>
        <taxon>Polyangia</taxon>
        <taxon>Nannocystales</taxon>
        <taxon>Nannocystaceae</taxon>
        <taxon>Nannocystis</taxon>
    </lineage>
</organism>
<sequence>MSRSSDTIARSGRRIAASLAGSAALLLGGWYALSGAEPQPPPPAAEPELAVALGVRPADVDPARRTFDDFDPRPDHVAASPPPIEPVPEDMLTPERRAWLADPGPRFEVDTSAQARTEAARAAATAELQRALDGQRSGLLRACGGKDSRGVFLQATFGADGKLLARQFADNGSAAAVSECLQSQPFAMSIPPPGVELTVRGVVAPP</sequence>
<accession>A0ABS7U5Q6</accession>
<dbReference type="Proteomes" id="UP001139031">
    <property type="component" value="Unassembled WGS sequence"/>
</dbReference>
<proteinExistence type="predicted"/>